<evidence type="ECO:0000313" key="1">
    <source>
        <dbReference type="EMBL" id="GAT66200.1"/>
    </source>
</evidence>
<dbReference type="AlphaFoldDB" id="A0A171C6S4"/>
<dbReference type="RefSeq" id="WP_157237458.1">
    <property type="nucleotide sequence ID" value="NZ_BDCX01000004.1"/>
</dbReference>
<comment type="caution">
    <text evidence="1">The sequence shown here is derived from an EMBL/GenBank/DDBJ whole genome shotgun (WGS) entry which is preliminary data.</text>
</comment>
<keyword evidence="2" id="KW-1185">Reference proteome</keyword>
<dbReference type="Proteomes" id="UP000077701">
    <property type="component" value="Unassembled WGS sequence"/>
</dbReference>
<sequence length="55" mass="6207">MGPEIHFQVMISRNAELREEAAAHRRAREVQAARKVRSEGGLRRGLRFFGKTSAA</sequence>
<dbReference type="EMBL" id="BDCX01000004">
    <property type="protein sequence ID" value="GAT66200.1"/>
    <property type="molecule type" value="Genomic_DNA"/>
</dbReference>
<protein>
    <submittedName>
        <fullName evidence="1">Uncharacterized protein</fullName>
    </submittedName>
</protein>
<name>A0A171C6S4_9ACTN</name>
<organism evidence="1 2">
    <name type="scientific">Planomonospora sphaerica</name>
    <dbReference type="NCBI Taxonomy" id="161355"/>
    <lineage>
        <taxon>Bacteria</taxon>
        <taxon>Bacillati</taxon>
        <taxon>Actinomycetota</taxon>
        <taxon>Actinomycetes</taxon>
        <taxon>Streptosporangiales</taxon>
        <taxon>Streptosporangiaceae</taxon>
        <taxon>Planomonospora</taxon>
    </lineage>
</organism>
<accession>A0A171C6S4</accession>
<proteinExistence type="predicted"/>
<evidence type="ECO:0000313" key="2">
    <source>
        <dbReference type="Proteomes" id="UP000077701"/>
    </source>
</evidence>
<reference evidence="2" key="2">
    <citation type="submission" date="2016-04" db="EMBL/GenBank/DDBJ databases">
        <title>Planomonospora sphaerica JCM9374 whole genome shotgun sequence.</title>
        <authorList>
            <person name="Suzuki T."/>
            <person name="Dohra H."/>
            <person name="Kodani S."/>
        </authorList>
    </citation>
    <scope>NUCLEOTIDE SEQUENCE [LARGE SCALE GENOMIC DNA]</scope>
    <source>
        <strain evidence="2">JCM 9374</strain>
    </source>
</reference>
<gene>
    <name evidence="1" type="ORF">PS9374_01847</name>
</gene>
<reference evidence="1 2" key="1">
    <citation type="journal article" date="2016" name="Genome Announc.">
        <title>Draft Genome Sequence of Planomonospora sphaerica JCM9374, a Rare Actinomycete.</title>
        <authorList>
            <person name="Dohra H."/>
            <person name="Suzuki T."/>
            <person name="Inoue Y."/>
            <person name="Kodani S."/>
        </authorList>
    </citation>
    <scope>NUCLEOTIDE SEQUENCE [LARGE SCALE GENOMIC DNA]</scope>
    <source>
        <strain evidence="1 2">JCM 9374</strain>
    </source>
</reference>